<gene>
    <name evidence="2" type="ORF">EYF80_003942</name>
</gene>
<name>A0A4Z2J5N3_9TELE</name>
<evidence type="ECO:0000313" key="2">
    <source>
        <dbReference type="EMBL" id="TNN85695.1"/>
    </source>
</evidence>
<proteinExistence type="predicted"/>
<keyword evidence="3" id="KW-1185">Reference proteome</keyword>
<accession>A0A4Z2J5N3</accession>
<sequence length="109" mass="11831">MAAAQNVWFISDAMLTRGQVNPNGSGTFPRQDSPPAEKDSHKTLGHILMPTTRGFISLSMEVLTKLRLISCDLLRDDKGGELAVSGVVREESAHFQSSVTPSTTDEWSA</sequence>
<evidence type="ECO:0000256" key="1">
    <source>
        <dbReference type="SAM" id="MobiDB-lite"/>
    </source>
</evidence>
<reference evidence="2 3" key="1">
    <citation type="submission" date="2019-03" db="EMBL/GenBank/DDBJ databases">
        <title>First draft genome of Liparis tanakae, snailfish: a comprehensive survey of snailfish specific genes.</title>
        <authorList>
            <person name="Kim W."/>
            <person name="Song I."/>
            <person name="Jeong J.-H."/>
            <person name="Kim D."/>
            <person name="Kim S."/>
            <person name="Ryu S."/>
            <person name="Song J.Y."/>
            <person name="Lee S.K."/>
        </authorList>
    </citation>
    <scope>NUCLEOTIDE SEQUENCE [LARGE SCALE GENOMIC DNA]</scope>
    <source>
        <tissue evidence="2">Muscle</tissue>
    </source>
</reference>
<evidence type="ECO:0000313" key="3">
    <source>
        <dbReference type="Proteomes" id="UP000314294"/>
    </source>
</evidence>
<dbReference type="Proteomes" id="UP000314294">
    <property type="component" value="Unassembled WGS sequence"/>
</dbReference>
<feature type="compositionally biased region" description="Polar residues" evidence="1">
    <location>
        <begin position="20"/>
        <end position="30"/>
    </location>
</feature>
<dbReference type="EMBL" id="SRLO01000019">
    <property type="protein sequence ID" value="TNN85695.1"/>
    <property type="molecule type" value="Genomic_DNA"/>
</dbReference>
<organism evidence="2 3">
    <name type="scientific">Liparis tanakae</name>
    <name type="common">Tanaka's snailfish</name>
    <dbReference type="NCBI Taxonomy" id="230148"/>
    <lineage>
        <taxon>Eukaryota</taxon>
        <taxon>Metazoa</taxon>
        <taxon>Chordata</taxon>
        <taxon>Craniata</taxon>
        <taxon>Vertebrata</taxon>
        <taxon>Euteleostomi</taxon>
        <taxon>Actinopterygii</taxon>
        <taxon>Neopterygii</taxon>
        <taxon>Teleostei</taxon>
        <taxon>Neoteleostei</taxon>
        <taxon>Acanthomorphata</taxon>
        <taxon>Eupercaria</taxon>
        <taxon>Perciformes</taxon>
        <taxon>Cottioidei</taxon>
        <taxon>Cottales</taxon>
        <taxon>Liparidae</taxon>
        <taxon>Liparis</taxon>
    </lineage>
</organism>
<dbReference type="AlphaFoldDB" id="A0A4Z2J5N3"/>
<protein>
    <submittedName>
        <fullName evidence="2">Uncharacterized protein</fullName>
    </submittedName>
</protein>
<feature type="region of interest" description="Disordered" evidence="1">
    <location>
        <begin position="20"/>
        <end position="41"/>
    </location>
</feature>
<comment type="caution">
    <text evidence="2">The sequence shown here is derived from an EMBL/GenBank/DDBJ whole genome shotgun (WGS) entry which is preliminary data.</text>
</comment>